<proteinExistence type="predicted"/>
<organism evidence="2 3">
    <name type="scientific">Hericium alpestre</name>
    <dbReference type="NCBI Taxonomy" id="135208"/>
    <lineage>
        <taxon>Eukaryota</taxon>
        <taxon>Fungi</taxon>
        <taxon>Dikarya</taxon>
        <taxon>Basidiomycota</taxon>
        <taxon>Agaricomycotina</taxon>
        <taxon>Agaricomycetes</taxon>
        <taxon>Russulales</taxon>
        <taxon>Hericiaceae</taxon>
        <taxon>Hericium</taxon>
    </lineage>
</organism>
<dbReference type="EMBL" id="SFCI01000454">
    <property type="protein sequence ID" value="TFY79709.1"/>
    <property type="molecule type" value="Genomic_DNA"/>
</dbReference>
<feature type="region of interest" description="Disordered" evidence="1">
    <location>
        <begin position="1"/>
        <end position="157"/>
    </location>
</feature>
<name>A0A4Z0A1K7_9AGAM</name>
<protein>
    <submittedName>
        <fullName evidence="2">Uncharacterized protein</fullName>
    </submittedName>
</protein>
<feature type="compositionally biased region" description="Polar residues" evidence="1">
    <location>
        <begin position="139"/>
        <end position="153"/>
    </location>
</feature>
<gene>
    <name evidence="2" type="ORF">EWM64_g4305</name>
</gene>
<sequence>MRNYFWTQISPSRSSSDSSSLSSSPDGHTFPTSPPSHHPYSQQSRYTSEAESRHAQSSSSSRPTSHHRAHSYAVAHAPNGHAMYDRRDGYPEPTYPSPSAHGYTGPPGQGPKSAYTTYASPTQQGFPTEQDYAYPGTEASVSSHGSRHTSMFSDSRARHDPRVEALHQTQRGYAVAPGSGRYQTHLDAPSQQYDDGSRRRSRERYA</sequence>
<feature type="region of interest" description="Disordered" evidence="1">
    <location>
        <begin position="172"/>
        <end position="206"/>
    </location>
</feature>
<keyword evidence="3" id="KW-1185">Reference proteome</keyword>
<dbReference type="Proteomes" id="UP000298061">
    <property type="component" value="Unassembled WGS sequence"/>
</dbReference>
<feature type="compositionally biased region" description="Polar residues" evidence="1">
    <location>
        <begin position="114"/>
        <end position="127"/>
    </location>
</feature>
<evidence type="ECO:0000313" key="2">
    <source>
        <dbReference type="EMBL" id="TFY79709.1"/>
    </source>
</evidence>
<comment type="caution">
    <text evidence="2">The sequence shown here is derived from an EMBL/GenBank/DDBJ whole genome shotgun (WGS) entry which is preliminary data.</text>
</comment>
<evidence type="ECO:0000256" key="1">
    <source>
        <dbReference type="SAM" id="MobiDB-lite"/>
    </source>
</evidence>
<evidence type="ECO:0000313" key="3">
    <source>
        <dbReference type="Proteomes" id="UP000298061"/>
    </source>
</evidence>
<dbReference type="AlphaFoldDB" id="A0A4Z0A1K7"/>
<reference evidence="2 3" key="1">
    <citation type="submission" date="2019-02" db="EMBL/GenBank/DDBJ databases">
        <title>Genome sequencing of the rare red list fungi Hericium alpestre (H. flagellum).</title>
        <authorList>
            <person name="Buettner E."/>
            <person name="Kellner H."/>
        </authorList>
    </citation>
    <scope>NUCLEOTIDE SEQUENCE [LARGE SCALE GENOMIC DNA]</scope>
    <source>
        <strain evidence="2 3">DSM 108284</strain>
    </source>
</reference>
<accession>A0A4Z0A1K7</accession>
<feature type="compositionally biased region" description="Low complexity" evidence="1">
    <location>
        <begin position="10"/>
        <end position="24"/>
    </location>
</feature>
<feature type="compositionally biased region" description="Basic and acidic residues" evidence="1">
    <location>
        <begin position="195"/>
        <end position="206"/>
    </location>
</feature>